<dbReference type="GO" id="GO:0016192">
    <property type="term" value="P:vesicle-mediated transport"/>
    <property type="evidence" value="ECO:0007669"/>
    <property type="project" value="InterPro"/>
</dbReference>
<keyword evidence="3" id="KW-1133">Transmembrane helix</keyword>
<dbReference type="GO" id="GO:0016020">
    <property type="term" value="C:membrane"/>
    <property type="evidence" value="ECO:0007669"/>
    <property type="project" value="InterPro"/>
</dbReference>
<gene>
    <name evidence="5" type="ORF">FKW77_001673</name>
</gene>
<dbReference type="OrthoDB" id="1694274at2759"/>
<evidence type="ECO:0000313" key="5">
    <source>
        <dbReference type="EMBL" id="QDS75864.1"/>
    </source>
</evidence>
<dbReference type="EMBL" id="CP042198">
    <property type="protein sequence ID" value="QDS75864.1"/>
    <property type="molecule type" value="Genomic_DNA"/>
</dbReference>
<dbReference type="InterPro" id="IPR010989">
    <property type="entry name" value="SNARE"/>
</dbReference>
<evidence type="ECO:0000313" key="6">
    <source>
        <dbReference type="Proteomes" id="UP000316270"/>
    </source>
</evidence>
<dbReference type="CDD" id="cd15849">
    <property type="entry name" value="SNARE_Sso1"/>
    <property type="match status" value="1"/>
</dbReference>
<dbReference type="SUPFAM" id="SSF47661">
    <property type="entry name" value="t-snare proteins"/>
    <property type="match status" value="1"/>
</dbReference>
<dbReference type="InterPro" id="IPR023214">
    <property type="entry name" value="HAD_sf"/>
</dbReference>
<keyword evidence="3" id="KW-0812">Transmembrane</keyword>
<dbReference type="InterPro" id="IPR006011">
    <property type="entry name" value="Syntaxin_N"/>
</dbReference>
<accession>A0A517LJP4</accession>
<keyword evidence="6" id="KW-1185">Reference proteome</keyword>
<dbReference type="Gene3D" id="1.10.150.240">
    <property type="entry name" value="Putative phosphatase, domain 2"/>
    <property type="match status" value="1"/>
</dbReference>
<dbReference type="InterPro" id="IPR000727">
    <property type="entry name" value="T_SNARE_dom"/>
</dbReference>
<dbReference type="Pfam" id="PF05739">
    <property type="entry name" value="SNARE"/>
    <property type="match status" value="1"/>
</dbReference>
<dbReference type="Gene3D" id="3.40.50.1000">
    <property type="entry name" value="HAD superfamily/HAD-like"/>
    <property type="match status" value="1"/>
</dbReference>
<keyword evidence="1" id="KW-0175">Coiled coil</keyword>
<feature type="compositionally biased region" description="Gly residues" evidence="2">
    <location>
        <begin position="17"/>
        <end position="26"/>
    </location>
</feature>
<feature type="compositionally biased region" description="Low complexity" evidence="2">
    <location>
        <begin position="27"/>
        <end position="37"/>
    </location>
</feature>
<organism evidence="5 6">
    <name type="scientific">Venturia effusa</name>
    <dbReference type="NCBI Taxonomy" id="50376"/>
    <lineage>
        <taxon>Eukaryota</taxon>
        <taxon>Fungi</taxon>
        <taxon>Dikarya</taxon>
        <taxon>Ascomycota</taxon>
        <taxon>Pezizomycotina</taxon>
        <taxon>Dothideomycetes</taxon>
        <taxon>Pleosporomycetidae</taxon>
        <taxon>Venturiales</taxon>
        <taxon>Venturiaceae</taxon>
        <taxon>Venturia</taxon>
    </lineage>
</organism>
<dbReference type="InterPro" id="IPR023198">
    <property type="entry name" value="PGP-like_dom2"/>
</dbReference>
<feature type="region of interest" description="Disordered" evidence="2">
    <location>
        <begin position="1"/>
        <end position="42"/>
    </location>
</feature>
<sequence length="732" mass="81329">MSSYHRQNSGYDQYGGNPYGGQGGYNQSGNPYGGQQNLNAPPLAHYESATSNYSQTEGVPYNTLPTQAPSVLSNQDFLSRVDAVRKQITSLSGQVSAIASAHQRAISSPDGSSSNQVESLVSQTQILNTQIKDQIKFLETDAARSGGNVTKDSQIRNLKSQFKSQLEQYQQEEATYKKRYQDQIARQYRIVNPDATDEEVHEAAQANWGDEGVFQTALKSNRSGAATSVLGAVRARHNDIQKIERTLIELNQLFQDLAETVIIQEASVKATEEQTDNVVKDTENANVQLTKGVKSARNARKLKWWCLGLVVLIMVILGLALGIYFGVTVPNRNRNNNQQTTTSTSGVCVISPFKAILEYEILHSIPPGYINHTISGTSPNGSWQKAERGEITLDDDFFKVFRAELEDPKRWAAYWRKLLADPTKKELLPKSYKSGSGVPPVVDIDAKEMFWNMMRMARSPDPNIFPALHRLKVSGKFIVAALSNTIAFPEGIKDEKGELFLSGIKSSEVRALETGCPVDEPGEGAGDEREDIKDLFDIFISSAHVGMRKPEQRIYDFALEEVRRLGRTRGVEVDAGDIVFLDDIGQNLRMAKQRGFRTIKVTLGKSDVALKELEQVTGMSLRNERVSKLHHIIGCSKTVAVSQNKQAVAAQTSADPAYLECRRKQAEMQRVGNTVKDTFWDDDLAHSEEGMLAQTQSQQIAAIRYDPNDQSYCAANAVFDFVMATWTVYKDM</sequence>
<dbReference type="PANTHER" id="PTHR47829:SF1">
    <property type="entry name" value="HAD FAMILY PHOSPHATASE"/>
    <property type="match status" value="1"/>
</dbReference>
<dbReference type="PANTHER" id="PTHR47829">
    <property type="entry name" value="HYDROLASE, PUTATIVE (AFU_ORTHOLOGUE AFUA_1G12880)-RELATED"/>
    <property type="match status" value="1"/>
</dbReference>
<proteinExistence type="predicted"/>
<evidence type="ECO:0000256" key="1">
    <source>
        <dbReference type="SAM" id="Coils"/>
    </source>
</evidence>
<feature type="transmembrane region" description="Helical" evidence="3">
    <location>
        <begin position="304"/>
        <end position="327"/>
    </location>
</feature>
<dbReference type="STRING" id="50376.A0A517LJP4"/>
<reference evidence="5 6" key="1">
    <citation type="submission" date="2019-07" db="EMBL/GenBank/DDBJ databases">
        <title>Finished genome of Venturia effusa.</title>
        <authorList>
            <person name="Young C.A."/>
            <person name="Cox M.P."/>
            <person name="Ganley A.R.D."/>
            <person name="David W.J."/>
        </authorList>
    </citation>
    <scope>NUCLEOTIDE SEQUENCE [LARGE SCALE GENOMIC DNA]</scope>
    <source>
        <strain evidence="6">albino</strain>
    </source>
</reference>
<evidence type="ECO:0000256" key="2">
    <source>
        <dbReference type="SAM" id="MobiDB-lite"/>
    </source>
</evidence>
<dbReference type="SUPFAM" id="SSF56784">
    <property type="entry name" value="HAD-like"/>
    <property type="match status" value="1"/>
</dbReference>
<dbReference type="AlphaFoldDB" id="A0A517LJP4"/>
<dbReference type="Pfam" id="PF00804">
    <property type="entry name" value="Syntaxin"/>
    <property type="match status" value="1"/>
</dbReference>
<dbReference type="Gene3D" id="1.20.58.70">
    <property type="match status" value="1"/>
</dbReference>
<dbReference type="SMART" id="SM00503">
    <property type="entry name" value="SynN"/>
    <property type="match status" value="1"/>
</dbReference>
<dbReference type="PROSITE" id="PS50192">
    <property type="entry name" value="T_SNARE"/>
    <property type="match status" value="1"/>
</dbReference>
<evidence type="ECO:0000256" key="3">
    <source>
        <dbReference type="SAM" id="Phobius"/>
    </source>
</evidence>
<dbReference type="InterPro" id="IPR036412">
    <property type="entry name" value="HAD-like_sf"/>
</dbReference>
<name>A0A517LJP4_9PEZI</name>
<evidence type="ECO:0000259" key="4">
    <source>
        <dbReference type="PROSITE" id="PS50192"/>
    </source>
</evidence>
<feature type="coiled-coil region" evidence="1">
    <location>
        <begin position="155"/>
        <end position="186"/>
    </location>
</feature>
<dbReference type="InterPro" id="IPR052898">
    <property type="entry name" value="ACAD10-like"/>
</dbReference>
<feature type="domain" description="T-SNARE coiled-coil homology" evidence="4">
    <location>
        <begin position="230"/>
        <end position="292"/>
    </location>
</feature>
<dbReference type="Proteomes" id="UP000316270">
    <property type="component" value="Chromosome 14"/>
</dbReference>
<keyword evidence="3" id="KW-0472">Membrane</keyword>
<protein>
    <recommendedName>
        <fullName evidence="4">t-SNARE coiled-coil homology domain-containing protein</fullName>
    </recommendedName>
</protein>